<evidence type="ECO:0000313" key="2">
    <source>
        <dbReference type="Proteomes" id="UP001162029"/>
    </source>
</evidence>
<protein>
    <submittedName>
        <fullName evidence="1">Uncharacterized protein</fullName>
    </submittedName>
</protein>
<comment type="caution">
    <text evidence="1">The sequence shown here is derived from an EMBL/GenBank/DDBJ whole genome shotgun (WGS) entry which is preliminary data.</text>
</comment>
<dbReference type="EMBL" id="CANTFM010000222">
    <property type="protein sequence ID" value="CAI5715400.1"/>
    <property type="molecule type" value="Genomic_DNA"/>
</dbReference>
<accession>A0AAV0TAK5</accession>
<dbReference type="Proteomes" id="UP001162029">
    <property type="component" value="Unassembled WGS sequence"/>
</dbReference>
<gene>
    <name evidence="1" type="ORF">PDE001_LOCUS1318</name>
</gene>
<proteinExistence type="predicted"/>
<organism evidence="1 2">
    <name type="scientific">Peronospora destructor</name>
    <dbReference type="NCBI Taxonomy" id="86335"/>
    <lineage>
        <taxon>Eukaryota</taxon>
        <taxon>Sar</taxon>
        <taxon>Stramenopiles</taxon>
        <taxon>Oomycota</taxon>
        <taxon>Peronosporomycetes</taxon>
        <taxon>Peronosporales</taxon>
        <taxon>Peronosporaceae</taxon>
        <taxon>Peronospora</taxon>
    </lineage>
</organism>
<dbReference type="AlphaFoldDB" id="A0AAV0TAK5"/>
<reference evidence="1" key="1">
    <citation type="submission" date="2022-12" db="EMBL/GenBank/DDBJ databases">
        <authorList>
            <person name="Webb A."/>
        </authorList>
    </citation>
    <scope>NUCLEOTIDE SEQUENCE</scope>
    <source>
        <strain evidence="1">Pd1</strain>
    </source>
</reference>
<keyword evidence="2" id="KW-1185">Reference proteome</keyword>
<evidence type="ECO:0000313" key="1">
    <source>
        <dbReference type="EMBL" id="CAI5715400.1"/>
    </source>
</evidence>
<sequence length="82" mass="9750">MGMRMEQETEKCTRKMPSVRLLEHPDFCILRSEMTTSSKEFKRQSHFLVVMLTAMQKNGASPHVNEIVAQLNYNYFYHQEEH</sequence>
<name>A0AAV0TAK5_9STRA</name>